<proteinExistence type="predicted"/>
<sequence>MEKIIVIDGKEVPMKTTGATGIRYKAQFGRDMFADMFGLQAFMPLFTGGNIPNKAQLKDMDFDIIYNLAWVYAKTADKDISDPLSWLDSFSEFPVCDIVVELQDLIIRSLKTSKKK</sequence>
<comment type="caution">
    <text evidence="1">The sequence shown here is derived from an EMBL/GenBank/DDBJ whole genome shotgun (WGS) entry which is preliminary data.</text>
</comment>
<dbReference type="AlphaFoldDB" id="A0A7V7SDF4"/>
<accession>A0A7V7SDF4</accession>
<gene>
    <name evidence="1" type="ORF">F8163_07110</name>
</gene>
<organism evidence="1 2">
    <name type="scientific">Bacillus luti</name>
    <dbReference type="NCBI Taxonomy" id="2026191"/>
    <lineage>
        <taxon>Bacteria</taxon>
        <taxon>Bacillati</taxon>
        <taxon>Bacillota</taxon>
        <taxon>Bacilli</taxon>
        <taxon>Bacillales</taxon>
        <taxon>Bacillaceae</taxon>
        <taxon>Bacillus</taxon>
        <taxon>Bacillus cereus group</taxon>
    </lineage>
</organism>
<name>A0A7V7SDF4_9BACI</name>
<dbReference type="EMBL" id="WBPG01000008">
    <property type="protein sequence ID" value="KAB2444946.1"/>
    <property type="molecule type" value="Genomic_DNA"/>
</dbReference>
<evidence type="ECO:0000313" key="2">
    <source>
        <dbReference type="Proteomes" id="UP000470409"/>
    </source>
</evidence>
<evidence type="ECO:0000313" key="1">
    <source>
        <dbReference type="EMBL" id="KAB2444946.1"/>
    </source>
</evidence>
<dbReference type="Proteomes" id="UP000470409">
    <property type="component" value="Unassembled WGS sequence"/>
</dbReference>
<evidence type="ECO:0008006" key="3">
    <source>
        <dbReference type="Google" id="ProtNLM"/>
    </source>
</evidence>
<dbReference type="RefSeq" id="WP_149177470.1">
    <property type="nucleotide sequence ID" value="NZ_WBPG01000008.1"/>
</dbReference>
<reference evidence="1 2" key="1">
    <citation type="submission" date="2019-10" db="EMBL/GenBank/DDBJ databases">
        <title>Bacillus from the desert of Cuatro Cinegas, Coahuila.</title>
        <authorList>
            <person name="Olmedo-Alvarez G."/>
            <person name="Saldana S."/>
            <person name="Barcelo D."/>
        </authorList>
    </citation>
    <scope>NUCLEOTIDE SEQUENCE [LARGE SCALE GENOMIC DNA]</scope>
    <source>
        <strain evidence="1 2">CH155b_5T</strain>
    </source>
</reference>
<protein>
    <recommendedName>
        <fullName evidence="3">Prophage pi2 protein 40</fullName>
    </recommendedName>
</protein>